<dbReference type="PROSITE" id="PS50850">
    <property type="entry name" value="MFS"/>
    <property type="match status" value="1"/>
</dbReference>
<evidence type="ECO:0000256" key="6">
    <source>
        <dbReference type="SAM" id="Phobius"/>
    </source>
</evidence>
<protein>
    <submittedName>
        <fullName evidence="8">MFS transporter</fullName>
    </submittedName>
</protein>
<feature type="transmembrane region" description="Helical" evidence="6">
    <location>
        <begin position="383"/>
        <end position="406"/>
    </location>
</feature>
<dbReference type="RefSeq" id="WP_121368454.1">
    <property type="nucleotide sequence ID" value="NZ_RBKS01000001.1"/>
</dbReference>
<dbReference type="InterPro" id="IPR020846">
    <property type="entry name" value="MFS_dom"/>
</dbReference>
<keyword evidence="9" id="KW-1185">Reference proteome</keyword>
<feature type="transmembrane region" description="Helical" evidence="6">
    <location>
        <begin position="95"/>
        <end position="112"/>
    </location>
</feature>
<name>A0A495IF06_9MICO</name>
<feature type="transmembrane region" description="Helical" evidence="6">
    <location>
        <begin position="326"/>
        <end position="346"/>
    </location>
</feature>
<dbReference type="Gene3D" id="1.20.1250.20">
    <property type="entry name" value="MFS general substrate transporter like domains"/>
    <property type="match status" value="2"/>
</dbReference>
<evidence type="ECO:0000313" key="8">
    <source>
        <dbReference type="EMBL" id="RKR73606.1"/>
    </source>
</evidence>
<feature type="transmembrane region" description="Helical" evidence="6">
    <location>
        <begin position="286"/>
        <end position="306"/>
    </location>
</feature>
<feature type="transmembrane region" description="Helical" evidence="6">
    <location>
        <begin position="185"/>
        <end position="206"/>
    </location>
</feature>
<comment type="caution">
    <text evidence="8">The sequence shown here is derived from an EMBL/GenBank/DDBJ whole genome shotgun (WGS) entry which is preliminary data.</text>
</comment>
<reference evidence="8 9" key="1">
    <citation type="submission" date="2018-10" db="EMBL/GenBank/DDBJ databases">
        <title>Sequencing the genomes of 1000 actinobacteria strains.</title>
        <authorList>
            <person name="Klenk H.-P."/>
        </authorList>
    </citation>
    <scope>NUCLEOTIDE SEQUENCE [LARGE SCALE GENOMIC DNA]</scope>
    <source>
        <strain evidence="8 9">DSM 17894</strain>
    </source>
</reference>
<feature type="transmembrane region" description="Helical" evidence="6">
    <location>
        <begin position="118"/>
        <end position="138"/>
    </location>
</feature>
<keyword evidence="4 6" id="KW-1133">Transmembrane helix</keyword>
<dbReference type="GO" id="GO:0022857">
    <property type="term" value="F:transmembrane transporter activity"/>
    <property type="evidence" value="ECO:0007669"/>
    <property type="project" value="InterPro"/>
</dbReference>
<evidence type="ECO:0000256" key="5">
    <source>
        <dbReference type="ARBA" id="ARBA00023136"/>
    </source>
</evidence>
<feature type="transmembrane region" description="Helical" evidence="6">
    <location>
        <begin position="25"/>
        <end position="46"/>
    </location>
</feature>
<evidence type="ECO:0000256" key="4">
    <source>
        <dbReference type="ARBA" id="ARBA00022989"/>
    </source>
</evidence>
<gene>
    <name evidence="8" type="ORF">C8E83_0699</name>
</gene>
<dbReference type="InterPro" id="IPR036259">
    <property type="entry name" value="MFS_trans_sf"/>
</dbReference>
<feature type="domain" description="Major facilitator superfamily (MFS) profile" evidence="7">
    <location>
        <begin position="22"/>
        <end position="485"/>
    </location>
</feature>
<dbReference type="PANTHER" id="PTHR42718">
    <property type="entry name" value="MAJOR FACILITATOR SUPERFAMILY MULTIDRUG TRANSPORTER MFSC"/>
    <property type="match status" value="1"/>
</dbReference>
<dbReference type="SUPFAM" id="SSF103473">
    <property type="entry name" value="MFS general substrate transporter"/>
    <property type="match status" value="1"/>
</dbReference>
<evidence type="ECO:0000256" key="2">
    <source>
        <dbReference type="ARBA" id="ARBA00022448"/>
    </source>
</evidence>
<dbReference type="AlphaFoldDB" id="A0A495IF06"/>
<dbReference type="GO" id="GO:0005886">
    <property type="term" value="C:plasma membrane"/>
    <property type="evidence" value="ECO:0007669"/>
    <property type="project" value="UniProtKB-SubCell"/>
</dbReference>
<dbReference type="Proteomes" id="UP000280008">
    <property type="component" value="Unassembled WGS sequence"/>
</dbReference>
<evidence type="ECO:0000256" key="3">
    <source>
        <dbReference type="ARBA" id="ARBA00022692"/>
    </source>
</evidence>
<comment type="subcellular location">
    <subcellularLocation>
        <location evidence="1">Cell membrane</location>
        <topology evidence="1">Multi-pass membrane protein</topology>
    </subcellularLocation>
</comment>
<accession>A0A495IF06</accession>
<sequence>MSAEQLPAPGRSGQNPSPGAPSRGLVAVVGVLVGVELASGVLQGFYSPIWTDIAARLGIATADVNWFEASQLIFSALTVPLLARLGDAIGHRQVLLIATAATAAGSWVLAFAPSFPLFLAGFALQGAYVVWLPVEVAIIHRRTAGSPDQHQLTRRAAGILVGALEIAVIAAALTAGALVDSAPLTLVLAIPALAVTVCFVVVWIGIERTPGRPGTGFDGVGLALLVVVLGLVMAGFVVIRLAGPASPLPWALIVLGLVAIWPFTRYERGRQEPLIDVRLLVSRAQWPLQATAFLIGMSVLGAQIPLSTYVRAQPAAAGYGLGLSASFVSILTGIYVIFLAVGAFTLPAVARRIGDRESLVGSCVVVAIGYATFLPFHSTAVEVTVAMALAGIGTGGIIASLPAAAAAAAPPDRTGFATGMTNTTKTVGGAVASSVFAIALADVGSVADPRAGAASLAGYLTVWSVCAGAALLAAAALTFLPRAGAAAPAPPGS</sequence>
<dbReference type="OrthoDB" id="4484751at2"/>
<evidence type="ECO:0000256" key="1">
    <source>
        <dbReference type="ARBA" id="ARBA00004651"/>
    </source>
</evidence>
<feature type="transmembrane region" description="Helical" evidence="6">
    <location>
        <begin position="218"/>
        <end position="242"/>
    </location>
</feature>
<feature type="transmembrane region" description="Helical" evidence="6">
    <location>
        <begin position="459"/>
        <end position="480"/>
    </location>
</feature>
<proteinExistence type="predicted"/>
<keyword evidence="2" id="KW-0813">Transport</keyword>
<feature type="transmembrane region" description="Helical" evidence="6">
    <location>
        <begin position="248"/>
        <end position="266"/>
    </location>
</feature>
<dbReference type="PANTHER" id="PTHR42718:SF9">
    <property type="entry name" value="MAJOR FACILITATOR SUPERFAMILY MULTIDRUG TRANSPORTER MFSC"/>
    <property type="match status" value="1"/>
</dbReference>
<dbReference type="InterPro" id="IPR011701">
    <property type="entry name" value="MFS"/>
</dbReference>
<feature type="transmembrane region" description="Helical" evidence="6">
    <location>
        <begin position="159"/>
        <end position="179"/>
    </location>
</feature>
<keyword evidence="5 6" id="KW-0472">Membrane</keyword>
<evidence type="ECO:0000259" key="7">
    <source>
        <dbReference type="PROSITE" id="PS50850"/>
    </source>
</evidence>
<keyword evidence="3 6" id="KW-0812">Transmembrane</keyword>
<dbReference type="Pfam" id="PF07690">
    <property type="entry name" value="MFS_1"/>
    <property type="match status" value="1"/>
</dbReference>
<organism evidence="8 9">
    <name type="scientific">Frondihabitans australicus</name>
    <dbReference type="NCBI Taxonomy" id="386892"/>
    <lineage>
        <taxon>Bacteria</taxon>
        <taxon>Bacillati</taxon>
        <taxon>Actinomycetota</taxon>
        <taxon>Actinomycetes</taxon>
        <taxon>Micrococcales</taxon>
        <taxon>Microbacteriaceae</taxon>
        <taxon>Frondihabitans</taxon>
    </lineage>
</organism>
<evidence type="ECO:0000313" key="9">
    <source>
        <dbReference type="Proteomes" id="UP000280008"/>
    </source>
</evidence>
<feature type="transmembrane region" description="Helical" evidence="6">
    <location>
        <begin position="427"/>
        <end position="447"/>
    </location>
</feature>
<dbReference type="EMBL" id="RBKS01000001">
    <property type="protein sequence ID" value="RKR73606.1"/>
    <property type="molecule type" value="Genomic_DNA"/>
</dbReference>
<feature type="transmembrane region" description="Helical" evidence="6">
    <location>
        <begin position="358"/>
        <end position="377"/>
    </location>
</feature>